<keyword evidence="1" id="KW-0472">Membrane</keyword>
<dbReference type="InterPro" id="IPR016047">
    <property type="entry name" value="M23ase_b-sheet_dom"/>
</dbReference>
<evidence type="ECO:0000313" key="4">
    <source>
        <dbReference type="Proteomes" id="UP000622860"/>
    </source>
</evidence>
<feature type="transmembrane region" description="Helical" evidence="1">
    <location>
        <begin position="65"/>
        <end position="87"/>
    </location>
</feature>
<dbReference type="InterPro" id="IPR011055">
    <property type="entry name" value="Dup_hybrid_motif"/>
</dbReference>
<evidence type="ECO:0000256" key="1">
    <source>
        <dbReference type="SAM" id="Phobius"/>
    </source>
</evidence>
<comment type="caution">
    <text evidence="3">The sequence shown here is derived from an EMBL/GenBank/DDBJ whole genome shotgun (WGS) entry which is preliminary data.</text>
</comment>
<feature type="domain" description="M23ase beta-sheet core" evidence="2">
    <location>
        <begin position="158"/>
        <end position="248"/>
    </location>
</feature>
<keyword evidence="1" id="KW-0812">Transmembrane</keyword>
<sequence length="258" mass="29052">MRIMNKGVKQVRKSINQRKNIRGIKAKGMPKRITPSFPQEEEKHGYFPIFPDNTHTQQTKDKSRFISGIMLKGILSIILFFGAAFLFQTNTDLLEKPTMWTSHALTKEFPFARVNQWYQETFGSPLAFAPQQKQQKDNEQLALPVSGNVTESFQANGSGIMIAPQDTSEVMAMDSGVVIFAGNDPETDKTVVVQHADGSLSSYGFLSEIDVHLYQFVSNNEQIGNFVPNDKNETVFFAIEKDNHYVDPVQVIKVDDTP</sequence>
<dbReference type="PANTHER" id="PTHR21666:SF274">
    <property type="entry name" value="STAGE IV SPORULATION PROTEIN FA"/>
    <property type="match status" value="1"/>
</dbReference>
<dbReference type="PANTHER" id="PTHR21666">
    <property type="entry name" value="PEPTIDASE-RELATED"/>
    <property type="match status" value="1"/>
</dbReference>
<dbReference type="SUPFAM" id="SSF51261">
    <property type="entry name" value="Duplicated hybrid motif"/>
    <property type="match status" value="1"/>
</dbReference>
<evidence type="ECO:0000259" key="2">
    <source>
        <dbReference type="Pfam" id="PF01551"/>
    </source>
</evidence>
<dbReference type="InterPro" id="IPR050570">
    <property type="entry name" value="Cell_wall_metabolism_enzyme"/>
</dbReference>
<protein>
    <submittedName>
        <fullName evidence="3">Stage IV sporulation protein FA</fullName>
    </submittedName>
</protein>
<proteinExistence type="predicted"/>
<dbReference type="GO" id="GO:0004222">
    <property type="term" value="F:metalloendopeptidase activity"/>
    <property type="evidence" value="ECO:0007669"/>
    <property type="project" value="TreeGrafter"/>
</dbReference>
<dbReference type="Proteomes" id="UP000622860">
    <property type="component" value="Unassembled WGS sequence"/>
</dbReference>
<organism evidence="3 4">
    <name type="scientific">Virgibacillus oceani</name>
    <dbReference type="NCBI Taxonomy" id="1479511"/>
    <lineage>
        <taxon>Bacteria</taxon>
        <taxon>Bacillati</taxon>
        <taxon>Bacillota</taxon>
        <taxon>Bacilli</taxon>
        <taxon>Bacillales</taxon>
        <taxon>Bacillaceae</taxon>
        <taxon>Virgibacillus</taxon>
    </lineage>
</organism>
<dbReference type="Pfam" id="PF01551">
    <property type="entry name" value="Peptidase_M23"/>
    <property type="match status" value="1"/>
</dbReference>
<evidence type="ECO:0000313" key="3">
    <source>
        <dbReference type="EMBL" id="GGG62507.1"/>
    </source>
</evidence>
<reference evidence="3" key="1">
    <citation type="journal article" date="2014" name="Int. J. Syst. Evol. Microbiol.">
        <title>Complete genome sequence of Corynebacterium casei LMG S-19264T (=DSM 44701T), isolated from a smear-ripened cheese.</title>
        <authorList>
            <consortium name="US DOE Joint Genome Institute (JGI-PGF)"/>
            <person name="Walter F."/>
            <person name="Albersmeier A."/>
            <person name="Kalinowski J."/>
            <person name="Ruckert C."/>
        </authorList>
    </citation>
    <scope>NUCLEOTIDE SEQUENCE</scope>
    <source>
        <strain evidence="3">CGMCC 1.12754</strain>
    </source>
</reference>
<dbReference type="CDD" id="cd12797">
    <property type="entry name" value="M23_peptidase"/>
    <property type="match status" value="1"/>
</dbReference>
<dbReference type="Gene3D" id="2.70.70.10">
    <property type="entry name" value="Glucose Permease (Domain IIA)"/>
    <property type="match status" value="1"/>
</dbReference>
<name>A0A917GZ50_9BACI</name>
<dbReference type="AlphaFoldDB" id="A0A917GZ50"/>
<dbReference type="EMBL" id="BMFR01000001">
    <property type="protein sequence ID" value="GGG62507.1"/>
    <property type="molecule type" value="Genomic_DNA"/>
</dbReference>
<keyword evidence="4" id="KW-1185">Reference proteome</keyword>
<accession>A0A917GZ50</accession>
<reference evidence="3" key="2">
    <citation type="submission" date="2020-09" db="EMBL/GenBank/DDBJ databases">
        <authorList>
            <person name="Sun Q."/>
            <person name="Zhou Y."/>
        </authorList>
    </citation>
    <scope>NUCLEOTIDE SEQUENCE</scope>
    <source>
        <strain evidence="3">CGMCC 1.12754</strain>
    </source>
</reference>
<gene>
    <name evidence="3" type="primary">spoIVFA</name>
    <name evidence="3" type="ORF">GCM10011398_02320</name>
</gene>
<keyword evidence="1" id="KW-1133">Transmembrane helix</keyword>